<proteinExistence type="predicted"/>
<evidence type="ECO:0000313" key="2">
    <source>
        <dbReference type="Proteomes" id="UP001144396"/>
    </source>
</evidence>
<reference evidence="1" key="1">
    <citation type="submission" date="2022-12" db="EMBL/GenBank/DDBJ databases">
        <title>Reference genome sequencing for broad-spectrum identification of bacterial and archaeal isolates by mass spectrometry.</title>
        <authorList>
            <person name="Sekiguchi Y."/>
            <person name="Tourlousse D.M."/>
        </authorList>
    </citation>
    <scope>NUCLEOTIDE SEQUENCE</scope>
    <source>
        <strain evidence="1">14</strain>
    </source>
</reference>
<comment type="caution">
    <text evidence="1">The sequence shown here is derived from an EMBL/GenBank/DDBJ whole genome shotgun (WGS) entry which is preliminary data.</text>
</comment>
<sequence>MSDESRERRFVRRPRTGEDASTLEATRARFSESLDAIETFLGHAVAGGRAAFERNSPAYASGSMAIIRTAALFEEDEFRQFLGNVPMEVERGIATTRNIVSHSGYRAMNDDVFWATLTVHLPPYLATWRAAARVPPTA</sequence>
<dbReference type="EMBL" id="BSDP01000001">
    <property type="protein sequence ID" value="GLI26223.1"/>
    <property type="molecule type" value="Genomic_DNA"/>
</dbReference>
<name>A0A9W6FQM5_9MICO</name>
<accession>A0A9W6FQM5</accession>
<dbReference type="RefSeq" id="WP_281882221.1">
    <property type="nucleotide sequence ID" value="NZ_BSDP01000001.1"/>
</dbReference>
<dbReference type="Proteomes" id="UP001144396">
    <property type="component" value="Unassembled WGS sequence"/>
</dbReference>
<protein>
    <submittedName>
        <fullName evidence="1">Uncharacterized protein</fullName>
    </submittedName>
</protein>
<dbReference type="AlphaFoldDB" id="A0A9W6FQM5"/>
<organism evidence="1 2">
    <name type="scientific">Agromyces rhizosphaerae</name>
    <dbReference type="NCBI Taxonomy" id="88374"/>
    <lineage>
        <taxon>Bacteria</taxon>
        <taxon>Bacillati</taxon>
        <taxon>Actinomycetota</taxon>
        <taxon>Actinomycetes</taxon>
        <taxon>Micrococcales</taxon>
        <taxon>Microbacteriaceae</taxon>
        <taxon>Agromyces</taxon>
    </lineage>
</organism>
<evidence type="ECO:0000313" key="1">
    <source>
        <dbReference type="EMBL" id="GLI26223.1"/>
    </source>
</evidence>
<gene>
    <name evidence="1" type="ORF">ARHIZOSPH14_04650</name>
</gene>
<keyword evidence="2" id="KW-1185">Reference proteome</keyword>